<dbReference type="Proteomes" id="UP000467700">
    <property type="component" value="Unassembled WGS sequence"/>
</dbReference>
<dbReference type="AlphaFoldDB" id="A0A8S0VUC5"/>
<evidence type="ECO:0000313" key="2">
    <source>
        <dbReference type="Proteomes" id="UP000467700"/>
    </source>
</evidence>
<protein>
    <submittedName>
        <fullName evidence="1">Uncharacterized protein</fullName>
    </submittedName>
</protein>
<gene>
    <name evidence="1" type="ORF">AAE3_LOCUS4456</name>
</gene>
<accession>A0A8S0VUC5</accession>
<dbReference type="EMBL" id="CACVBS010000035">
    <property type="protein sequence ID" value="CAA7261930.1"/>
    <property type="molecule type" value="Genomic_DNA"/>
</dbReference>
<evidence type="ECO:0000313" key="1">
    <source>
        <dbReference type="EMBL" id="CAA7261930.1"/>
    </source>
</evidence>
<sequence length="155" mass="17004">MRKLGTEKTHVKITRRDQIHSITYPGPGSWSSQAAMKTSARPSSLLLPPVMSSIATFDDPTPFSLVLVLIACGLTSAYAHQVVKRADVDGNEILSEPGYYMEEYWGDDLDDDHRYPCDGLLSLGIPSTSALLKNHPASTLRAGFESRLPLPPQHL</sequence>
<keyword evidence="2" id="KW-1185">Reference proteome</keyword>
<reference evidence="1 2" key="1">
    <citation type="submission" date="2020-01" db="EMBL/GenBank/DDBJ databases">
        <authorList>
            <person name="Gupta K D."/>
        </authorList>
    </citation>
    <scope>NUCLEOTIDE SEQUENCE [LARGE SCALE GENOMIC DNA]</scope>
</reference>
<name>A0A8S0VUC5_CYCAE</name>
<proteinExistence type="predicted"/>
<organism evidence="1 2">
    <name type="scientific">Cyclocybe aegerita</name>
    <name type="common">Black poplar mushroom</name>
    <name type="synonym">Agrocybe aegerita</name>
    <dbReference type="NCBI Taxonomy" id="1973307"/>
    <lineage>
        <taxon>Eukaryota</taxon>
        <taxon>Fungi</taxon>
        <taxon>Dikarya</taxon>
        <taxon>Basidiomycota</taxon>
        <taxon>Agaricomycotina</taxon>
        <taxon>Agaricomycetes</taxon>
        <taxon>Agaricomycetidae</taxon>
        <taxon>Agaricales</taxon>
        <taxon>Agaricineae</taxon>
        <taxon>Bolbitiaceae</taxon>
        <taxon>Cyclocybe</taxon>
    </lineage>
</organism>
<comment type="caution">
    <text evidence="1">The sequence shown here is derived from an EMBL/GenBank/DDBJ whole genome shotgun (WGS) entry which is preliminary data.</text>
</comment>